<sequence length="1146" mass="121192">MTPLSSVQPSGLRISVTKRAVSAATVAIIGLSTVRVVAPDWGALPAASAEPQTVNGQHYNDQAPQNVPWGAVKNENQFSGMFLSLDAISKEKAKTGKYGNWGSSVPLTIWSKQDKTDYKNVFSGLDRPVPFKGSNRLATPLGEWSYTSEFNEVFSVNWTPAPGYIGYAPPLPIQIDPFKSKLKKEYHYATVDLPGKGTTDLTSTGAFGATQTAQASAGFNGVKDGMGWSGFTPKYAFQVDRQDAVAGKVDGALDYKTDAATNYLGHVTTELNTSEGKYSINPDTGEVSFTPSPIFFSDAEVKDANITQKSAAPVRVVVSNMTTNTIGKNRRVMAYGQTRPAHTINPNNASYAEVTTLYTPNVVKPTVGLNNAEANELAGRDVTLNPDFAQSSGQAAIDKSSVALINATGQDAGRELTVDGEGTWKVNRNGSVTFTPELGFVGNPTPIQYTAKNEHGVPAGRATLSVRYDVQDGTLATTIEEQGKAQKSTDNGKGDWGLTAQKMFPGYPRSWYGEFTYGLVTPDGELVTQDTSLQIANVGRYSINKNTGEVTFTPEPSFTGAAPAVGVRITNLKTANGQPRPADGHYRPIVSTTNMILRPVSATGEVGEKLTAAPKYGRGMVPGSVQIDGADADSSGKTKTIPNQGAWSVDREGVFTFTPVDGFYGTPDPVDYTVANAEGVRSEPGTVLGEYKAVKTSPSTSTGDANQPQKSKSGKEMFPSFPSDWTIAYSLADAADNVLTRNEGTYTIVPTTGVVTFEPADNYRGTPGTVTVEAMTKTGAKESTTYQVSVTGQTTATNTTTLPPVTETVTTEVPTTVTTAVPTTVGGVPTTVEKTVTTTVTSKSTYQVTVTTTPPQATITQFPAPMTETISPSPVTVTPAPITTTVNVTGEPTAVTATPEAITATVPDVVTTVSGTPVTVAVPPVTVTPNPVTVTVTPRVSPTVTVTPEPATATPDPVTTTLTPAPITTTLDGNSLEISDSVIKVTAPTDNPFSVQVDVPEMETGSLKFTGVGGVDLQPEITPDMREMKVPGQGRWIIDSATGEITFFPNPNFGGRISRAELAYKRKDGSEHKFTIQASYPKTEEPEEPSNTGTPNKPTEPKPSGNSRDALLWLLPFGLLAAGLGLLGMPTITLYPEQIKKSLTRQ</sequence>
<comment type="caution">
    <text evidence="4">The sequence shown here is derived from an EMBL/GenBank/DDBJ whole genome shotgun (WGS) entry which is preliminary data.</text>
</comment>
<feature type="domain" description="CshA" evidence="3">
    <location>
        <begin position="370"/>
        <end position="459"/>
    </location>
</feature>
<name>D7W9L0_9CORY</name>
<dbReference type="RefSeq" id="WP_005288172.1">
    <property type="nucleotide sequence ID" value="NZ_CM000961.1"/>
</dbReference>
<feature type="transmembrane region" description="Helical" evidence="2">
    <location>
        <begin position="1110"/>
        <end position="1135"/>
    </location>
</feature>
<keyword evidence="2" id="KW-0812">Transmembrane</keyword>
<proteinExistence type="predicted"/>
<feature type="compositionally biased region" description="Polar residues" evidence="1">
    <location>
        <begin position="696"/>
        <end position="711"/>
    </location>
</feature>
<dbReference type="HOGENOM" id="CLU_277042_0_0_11"/>
<evidence type="ECO:0000256" key="2">
    <source>
        <dbReference type="SAM" id="Phobius"/>
    </source>
</evidence>
<feature type="domain" description="CshA" evidence="3">
    <location>
        <begin position="473"/>
        <end position="589"/>
    </location>
</feature>
<keyword evidence="2" id="KW-1133">Transmembrane helix</keyword>
<protein>
    <recommendedName>
        <fullName evidence="3">CshA domain-containing protein</fullName>
    </recommendedName>
</protein>
<dbReference type="Proteomes" id="UP000004208">
    <property type="component" value="Unassembled WGS sequence"/>
</dbReference>
<feature type="region of interest" description="Disordered" evidence="1">
    <location>
        <begin position="1069"/>
        <end position="1105"/>
    </location>
</feature>
<dbReference type="PRINTS" id="PR01217">
    <property type="entry name" value="PRICHEXTENSN"/>
</dbReference>
<dbReference type="eggNOG" id="COG2373">
    <property type="taxonomic scope" value="Bacteria"/>
</dbReference>
<keyword evidence="5" id="KW-1185">Reference proteome</keyword>
<dbReference type="STRING" id="585529.HMPREF0291_10748"/>
<reference evidence="4" key="1">
    <citation type="submission" date="2010-06" db="EMBL/GenBank/DDBJ databases">
        <authorList>
            <person name="Muzny D."/>
            <person name="Qin X."/>
            <person name="Buhay C."/>
            <person name="Dugan-Rocha S."/>
            <person name="Ding Y."/>
            <person name="Chen G."/>
            <person name="Hawes A."/>
            <person name="Holder M."/>
            <person name="Jhangiani S."/>
            <person name="Johnson A."/>
            <person name="Khan Z."/>
            <person name="Li Z."/>
            <person name="Liu W."/>
            <person name="Liu X."/>
            <person name="Perez L."/>
            <person name="Shen H."/>
            <person name="Wang Q."/>
            <person name="Watt J."/>
            <person name="Xi L."/>
            <person name="Xin Y."/>
            <person name="Zhou J."/>
            <person name="Deng J."/>
            <person name="Jiang H."/>
            <person name="Liu Y."/>
            <person name="Qu J."/>
            <person name="Song X.-Z."/>
            <person name="Zhang L."/>
            <person name="Villasana D."/>
            <person name="Johnson A."/>
            <person name="Liu J."/>
            <person name="Liyanage D."/>
            <person name="Lorensuhewa L."/>
            <person name="Robinson T."/>
            <person name="Song A."/>
            <person name="Song B.-B."/>
            <person name="Dinh H."/>
            <person name="Thornton R."/>
            <person name="Coyle M."/>
            <person name="Francisco L."/>
            <person name="Jackson L."/>
            <person name="Javaid M."/>
            <person name="Korchina V."/>
            <person name="Kovar C."/>
            <person name="Mata R."/>
            <person name="Mathew T."/>
            <person name="Ngo R."/>
            <person name="Nguyen L."/>
            <person name="Nguyen N."/>
            <person name="Okwuonu G."/>
            <person name="Ongeri F."/>
            <person name="Pham C."/>
            <person name="Simmons D."/>
            <person name="Wilczek-Boney K."/>
            <person name="Hale W."/>
            <person name="Jakkamsetti A."/>
            <person name="Pham P."/>
            <person name="Ruth R."/>
            <person name="San Lucas F."/>
            <person name="Warren J."/>
            <person name="Zhang J."/>
            <person name="Zhao Z."/>
            <person name="Zhou C."/>
            <person name="Zhu D."/>
            <person name="Lee S."/>
            <person name="Bess C."/>
            <person name="Blankenburg K."/>
            <person name="Forbes L."/>
            <person name="Fu Q."/>
            <person name="Gubbala S."/>
            <person name="Hirani K."/>
            <person name="Jayaseelan J.C."/>
            <person name="Lara F."/>
            <person name="Munidasa M."/>
            <person name="Palculict T."/>
            <person name="Patil S."/>
            <person name="Pu L.-L."/>
            <person name="Saada N."/>
            <person name="Tang L."/>
            <person name="Weissenberger G."/>
            <person name="Zhu Y."/>
            <person name="Hemphill L."/>
            <person name="Shang Y."/>
            <person name="Youmans B."/>
            <person name="Ayvaz T."/>
            <person name="Ross M."/>
            <person name="Santibanez J."/>
            <person name="Aqrawi P."/>
            <person name="Gross S."/>
            <person name="Joshi V."/>
            <person name="Fowler G."/>
            <person name="Nazareth L."/>
            <person name="Reid J."/>
            <person name="Worley K."/>
            <person name="Petrosino J."/>
            <person name="Highlander S."/>
            <person name="Gibbs R."/>
        </authorList>
    </citation>
    <scope>NUCLEOTIDE SEQUENCE [LARGE SCALE GENOMIC DNA]</scope>
    <source>
        <strain evidence="4">ATCC 33030</strain>
    </source>
</reference>
<evidence type="ECO:0000313" key="5">
    <source>
        <dbReference type="Proteomes" id="UP000004208"/>
    </source>
</evidence>
<dbReference type="OrthoDB" id="5112730at2"/>
<gene>
    <name evidence="4" type="ORF">HMPREF0291_10748</name>
</gene>
<dbReference type="NCBIfam" id="TIGR04225">
    <property type="entry name" value="CshA_fibril_rpt"/>
    <property type="match status" value="3"/>
</dbReference>
<accession>D7W9L0</accession>
<dbReference type="InterPro" id="IPR026395">
    <property type="entry name" value="CshA_fibril"/>
</dbReference>
<feature type="region of interest" description="Disordered" evidence="1">
    <location>
        <begin position="693"/>
        <end position="718"/>
    </location>
</feature>
<organism evidence="4 5">
    <name type="scientific">Corynebacterium genitalium ATCC 33030</name>
    <dbReference type="NCBI Taxonomy" id="585529"/>
    <lineage>
        <taxon>Bacteria</taxon>
        <taxon>Bacillati</taxon>
        <taxon>Actinomycetota</taxon>
        <taxon>Actinomycetes</taxon>
        <taxon>Mycobacteriales</taxon>
        <taxon>Corynebacteriaceae</taxon>
        <taxon>Corynebacterium</taxon>
    </lineage>
</organism>
<keyword evidence="2" id="KW-0472">Membrane</keyword>
<dbReference type="Pfam" id="PF19076">
    <property type="entry name" value="CshA_repeat"/>
    <property type="match status" value="4"/>
</dbReference>
<dbReference type="AlphaFoldDB" id="D7W9L0"/>
<evidence type="ECO:0000259" key="3">
    <source>
        <dbReference type="Pfam" id="PF19076"/>
    </source>
</evidence>
<evidence type="ECO:0000256" key="1">
    <source>
        <dbReference type="SAM" id="MobiDB-lite"/>
    </source>
</evidence>
<evidence type="ECO:0000313" key="4">
    <source>
        <dbReference type="EMBL" id="EFK55490.1"/>
    </source>
</evidence>
<dbReference type="EMBL" id="ACLJ02000001">
    <property type="protein sequence ID" value="EFK55490.1"/>
    <property type="molecule type" value="Genomic_DNA"/>
</dbReference>
<feature type="domain" description="CshA" evidence="3">
    <location>
        <begin position="697"/>
        <end position="790"/>
    </location>
</feature>
<feature type="domain" description="CshA" evidence="3">
    <location>
        <begin position="601"/>
        <end position="681"/>
    </location>
</feature>